<feature type="transmembrane region" description="Helical" evidence="1">
    <location>
        <begin position="98"/>
        <end position="122"/>
    </location>
</feature>
<accession>A0A5S3QN29</accession>
<keyword evidence="1" id="KW-0812">Transmembrane</keyword>
<feature type="transmembrane region" description="Helical" evidence="1">
    <location>
        <begin position="45"/>
        <end position="63"/>
    </location>
</feature>
<feature type="transmembrane region" description="Helical" evidence="1">
    <location>
        <begin position="162"/>
        <end position="180"/>
    </location>
</feature>
<organism evidence="2 3">
    <name type="scientific">Lentibacillus cibarius</name>
    <dbReference type="NCBI Taxonomy" id="2583219"/>
    <lineage>
        <taxon>Bacteria</taxon>
        <taxon>Bacillati</taxon>
        <taxon>Bacillota</taxon>
        <taxon>Bacilli</taxon>
        <taxon>Bacillales</taxon>
        <taxon>Bacillaceae</taxon>
        <taxon>Lentibacillus</taxon>
    </lineage>
</organism>
<name>A0A5S3QN29_9BACI</name>
<dbReference type="Proteomes" id="UP000306980">
    <property type="component" value="Unassembled WGS sequence"/>
</dbReference>
<gene>
    <name evidence="2" type="ORF">FFL34_15610</name>
</gene>
<evidence type="ECO:0000313" key="3">
    <source>
        <dbReference type="Proteomes" id="UP000306980"/>
    </source>
</evidence>
<protein>
    <submittedName>
        <fullName evidence="2">ABC-2 transporter permease</fullName>
    </submittedName>
</protein>
<feature type="transmembrane region" description="Helical" evidence="1">
    <location>
        <begin position="134"/>
        <end position="153"/>
    </location>
</feature>
<evidence type="ECO:0000313" key="2">
    <source>
        <dbReference type="EMBL" id="TMN23362.1"/>
    </source>
</evidence>
<proteinExistence type="predicted"/>
<keyword evidence="1" id="KW-1133">Transmembrane helix</keyword>
<keyword evidence="1" id="KW-0472">Membrane</keyword>
<dbReference type="EMBL" id="VCIA01000001">
    <property type="protein sequence ID" value="TMN23362.1"/>
    <property type="molecule type" value="Genomic_DNA"/>
</dbReference>
<dbReference type="InterPro" id="IPR025699">
    <property type="entry name" value="ABC2_memb-like"/>
</dbReference>
<comment type="caution">
    <text evidence="2">The sequence shown here is derived from an EMBL/GenBank/DDBJ whole genome shotgun (WGS) entry which is preliminary data.</text>
</comment>
<dbReference type="AlphaFoldDB" id="A0A5S3QN29"/>
<reference evidence="2 3" key="1">
    <citation type="submission" date="2019-05" db="EMBL/GenBank/DDBJ databases">
        <title>Genomic analysis of Lentibacillus sp. NKC220-2.</title>
        <authorList>
            <person name="Oh Y.J."/>
        </authorList>
    </citation>
    <scope>NUCLEOTIDE SEQUENCE [LARGE SCALE GENOMIC DNA]</scope>
    <source>
        <strain evidence="2 3">NKC220-2</strain>
    </source>
</reference>
<sequence length="234" mass="26516">MNVLIQREMEGEIASDWQERIIYHVMYGVVLNIFMWLLGPRVLDLFSIGAMDQFVSVMVVLVVSSTLNEKLKNDSINRQMSFLQTLPVSKSQLVHAKFLHMLLLWCMAFVWLSSVISVNLLLNGGWTFDLWTHVWGFTSALLFIQSMVLLCYFSKGYQVAQAVFYLSALAWAAIFIPLGLTLEETGLSKGGLWGIALMAAFIIYVISWLMAIRKVNAKGIPEESWDYLATDDVS</sequence>
<feature type="transmembrane region" description="Helical" evidence="1">
    <location>
        <begin position="21"/>
        <end position="39"/>
    </location>
</feature>
<evidence type="ECO:0000256" key="1">
    <source>
        <dbReference type="SAM" id="Phobius"/>
    </source>
</evidence>
<dbReference type="Pfam" id="PF13346">
    <property type="entry name" value="ABC2_membrane_5"/>
    <property type="match status" value="1"/>
</dbReference>
<feature type="transmembrane region" description="Helical" evidence="1">
    <location>
        <begin position="192"/>
        <end position="212"/>
    </location>
</feature>
<dbReference type="RefSeq" id="WP_138604252.1">
    <property type="nucleotide sequence ID" value="NZ_VCIA01000001.1"/>
</dbReference>
<dbReference type="OrthoDB" id="2968851at2"/>